<gene>
    <name evidence="10" type="ORF">CGI_10003169</name>
</gene>
<dbReference type="Gene3D" id="1.10.418.10">
    <property type="entry name" value="Calponin-like domain"/>
    <property type="match status" value="2"/>
</dbReference>
<dbReference type="PANTHER" id="PTHR10623">
    <property type="entry name" value="MICROTUBULE-ASSOCIATED PROTEIN RP/EB FAMILY MEMBER"/>
    <property type="match status" value="1"/>
</dbReference>
<dbReference type="GO" id="GO:0008017">
    <property type="term" value="F:microtubule binding"/>
    <property type="evidence" value="ECO:0007669"/>
    <property type="project" value="InterPro"/>
</dbReference>
<dbReference type="PROSITE" id="PS51230">
    <property type="entry name" value="EB1_C"/>
    <property type="match status" value="1"/>
</dbReference>
<name>K1QJL6_MAGGI</name>
<comment type="subcellular location">
    <subcellularLocation>
        <location evidence="1">Cytoplasm</location>
        <location evidence="1">Cytoskeleton</location>
    </subcellularLocation>
</comment>
<dbReference type="InterPro" id="IPR036133">
    <property type="entry name" value="EB1_C_sf"/>
</dbReference>
<dbReference type="EMBL" id="JH815987">
    <property type="protein sequence ID" value="EKC21876.1"/>
    <property type="molecule type" value="Genomic_DNA"/>
</dbReference>
<keyword evidence="4" id="KW-0132">Cell division</keyword>
<evidence type="ECO:0000256" key="9">
    <source>
        <dbReference type="SAM" id="MobiDB-lite"/>
    </source>
</evidence>
<keyword evidence="7" id="KW-0206">Cytoskeleton</keyword>
<sequence length="345" mass="39278">MSYYHSGIDPIARYKEKEKQIKQRQYERSNRAVHLWRKARFCVLKEQDLRERRDGQTDRSMAVNVYSTNNQADNLSRHDILAWVNDSIHTNYGKIEELCSGAAYCQFMDMLFPGSIPIKKVKFSTKLEHEFIQNYKLLQNSFKKTSVDKNYKILQSSFGKLGVDKVIPVERLVKGRFQDNFEFVQWFKRFFDANYNGDGEYDPVMARGGETVGNVGKPAVMKSPAAAKTGISRGTTKAPTRTTTKSPSAISKPVANVKATVNSGGGDNGAKIAELTQQINELRLTVEGLEKERDFYFGKLRDIEVTCQENEDNEVIKNVMDILYATEDGFAPPEEDGNVEEEEEY</sequence>
<feature type="region of interest" description="Disordered" evidence="9">
    <location>
        <begin position="224"/>
        <end position="249"/>
    </location>
</feature>
<dbReference type="SUPFAM" id="SSF47576">
    <property type="entry name" value="Calponin-homology domain, CH-domain"/>
    <property type="match status" value="2"/>
</dbReference>
<dbReference type="Pfam" id="PF00307">
    <property type="entry name" value="CH"/>
    <property type="match status" value="1"/>
</dbReference>
<dbReference type="SUPFAM" id="SSF140612">
    <property type="entry name" value="EB1 dimerisation domain-like"/>
    <property type="match status" value="1"/>
</dbReference>
<dbReference type="InterPro" id="IPR001715">
    <property type="entry name" value="CH_dom"/>
</dbReference>
<organism evidence="10">
    <name type="scientific">Magallana gigas</name>
    <name type="common">Pacific oyster</name>
    <name type="synonym">Crassostrea gigas</name>
    <dbReference type="NCBI Taxonomy" id="29159"/>
    <lineage>
        <taxon>Eukaryota</taxon>
        <taxon>Metazoa</taxon>
        <taxon>Spiralia</taxon>
        <taxon>Lophotrochozoa</taxon>
        <taxon>Mollusca</taxon>
        <taxon>Bivalvia</taxon>
        <taxon>Autobranchia</taxon>
        <taxon>Pteriomorphia</taxon>
        <taxon>Ostreida</taxon>
        <taxon>Ostreoidea</taxon>
        <taxon>Ostreidae</taxon>
        <taxon>Magallana</taxon>
    </lineage>
</organism>
<feature type="compositionally biased region" description="Low complexity" evidence="9">
    <location>
        <begin position="233"/>
        <end position="249"/>
    </location>
</feature>
<accession>K1QJL6</accession>
<dbReference type="Gene3D" id="1.20.5.1430">
    <property type="match status" value="1"/>
</dbReference>
<comment type="similarity">
    <text evidence="2">Belongs to the MAPRE family.</text>
</comment>
<evidence type="ECO:0000256" key="3">
    <source>
        <dbReference type="ARBA" id="ARBA00022490"/>
    </source>
</evidence>
<dbReference type="Pfam" id="PF03271">
    <property type="entry name" value="EB1"/>
    <property type="match status" value="1"/>
</dbReference>
<keyword evidence="5" id="KW-0493">Microtubule</keyword>
<reference evidence="10" key="1">
    <citation type="journal article" date="2012" name="Nature">
        <title>The oyster genome reveals stress adaptation and complexity of shell formation.</title>
        <authorList>
            <person name="Zhang G."/>
            <person name="Fang X."/>
            <person name="Guo X."/>
            <person name="Li L."/>
            <person name="Luo R."/>
            <person name="Xu F."/>
            <person name="Yang P."/>
            <person name="Zhang L."/>
            <person name="Wang X."/>
            <person name="Qi H."/>
            <person name="Xiong Z."/>
            <person name="Que H."/>
            <person name="Xie Y."/>
            <person name="Holland P.W."/>
            <person name="Paps J."/>
            <person name="Zhu Y."/>
            <person name="Wu F."/>
            <person name="Chen Y."/>
            <person name="Wang J."/>
            <person name="Peng C."/>
            <person name="Meng J."/>
            <person name="Yang L."/>
            <person name="Liu J."/>
            <person name="Wen B."/>
            <person name="Zhang N."/>
            <person name="Huang Z."/>
            <person name="Zhu Q."/>
            <person name="Feng Y."/>
            <person name="Mount A."/>
            <person name="Hedgecock D."/>
            <person name="Xu Z."/>
            <person name="Liu Y."/>
            <person name="Domazet-Loso T."/>
            <person name="Du Y."/>
            <person name="Sun X."/>
            <person name="Zhang S."/>
            <person name="Liu B."/>
            <person name="Cheng P."/>
            <person name="Jiang X."/>
            <person name="Li J."/>
            <person name="Fan D."/>
            <person name="Wang W."/>
            <person name="Fu W."/>
            <person name="Wang T."/>
            <person name="Wang B."/>
            <person name="Zhang J."/>
            <person name="Peng Z."/>
            <person name="Li Y."/>
            <person name="Li N."/>
            <person name="Wang J."/>
            <person name="Chen M."/>
            <person name="He Y."/>
            <person name="Tan F."/>
            <person name="Song X."/>
            <person name="Zheng Q."/>
            <person name="Huang R."/>
            <person name="Yang H."/>
            <person name="Du X."/>
            <person name="Chen L."/>
            <person name="Yang M."/>
            <person name="Gaffney P.M."/>
            <person name="Wang S."/>
            <person name="Luo L."/>
            <person name="She Z."/>
            <person name="Ming Y."/>
            <person name="Huang W."/>
            <person name="Zhang S."/>
            <person name="Huang B."/>
            <person name="Zhang Y."/>
            <person name="Qu T."/>
            <person name="Ni P."/>
            <person name="Miao G."/>
            <person name="Wang J."/>
            <person name="Wang Q."/>
            <person name="Steinberg C.E."/>
            <person name="Wang H."/>
            <person name="Li N."/>
            <person name="Qian L."/>
            <person name="Zhang G."/>
            <person name="Li Y."/>
            <person name="Yang H."/>
            <person name="Liu X."/>
            <person name="Wang J."/>
            <person name="Yin Y."/>
            <person name="Wang J."/>
        </authorList>
    </citation>
    <scope>NUCLEOTIDE SEQUENCE [LARGE SCALE GENOMIC DNA]</scope>
    <source>
        <strain evidence="10">05x7-T-G4-1.051#20</strain>
    </source>
</reference>
<evidence type="ECO:0000256" key="7">
    <source>
        <dbReference type="ARBA" id="ARBA00023212"/>
    </source>
</evidence>
<dbReference type="GO" id="GO:0005874">
    <property type="term" value="C:microtubule"/>
    <property type="evidence" value="ECO:0007669"/>
    <property type="project" value="UniProtKB-KW"/>
</dbReference>
<dbReference type="HOGENOM" id="CLU_041744_1_0_1"/>
<dbReference type="FunCoup" id="K1QJL6">
    <property type="interactions" value="1060"/>
</dbReference>
<evidence type="ECO:0000256" key="2">
    <source>
        <dbReference type="ARBA" id="ARBA00010729"/>
    </source>
</evidence>
<dbReference type="InParanoid" id="K1QJL6"/>
<evidence type="ECO:0000256" key="5">
    <source>
        <dbReference type="ARBA" id="ARBA00022701"/>
    </source>
</evidence>
<evidence type="ECO:0000256" key="6">
    <source>
        <dbReference type="ARBA" id="ARBA00022776"/>
    </source>
</evidence>
<dbReference type="InterPro" id="IPR004953">
    <property type="entry name" value="EB1_C"/>
</dbReference>
<dbReference type="FunFam" id="1.20.5.1430:FF:000005">
    <property type="entry name" value="Eb1, isoform E"/>
    <property type="match status" value="1"/>
</dbReference>
<dbReference type="InterPro" id="IPR027328">
    <property type="entry name" value="MAPRE"/>
</dbReference>
<protein>
    <submittedName>
        <fullName evidence="10">Microtubule-associated protein RP/EB family member 3</fullName>
    </submittedName>
</protein>
<dbReference type="PROSITE" id="PS50021">
    <property type="entry name" value="CH"/>
    <property type="match status" value="1"/>
</dbReference>
<dbReference type="AlphaFoldDB" id="K1QJL6"/>
<evidence type="ECO:0000256" key="1">
    <source>
        <dbReference type="ARBA" id="ARBA00004245"/>
    </source>
</evidence>
<dbReference type="InterPro" id="IPR036872">
    <property type="entry name" value="CH_dom_sf"/>
</dbReference>
<keyword evidence="8" id="KW-0131">Cell cycle</keyword>
<keyword evidence="3" id="KW-0963">Cytoplasm</keyword>
<evidence type="ECO:0000256" key="8">
    <source>
        <dbReference type="ARBA" id="ARBA00023306"/>
    </source>
</evidence>
<evidence type="ECO:0000256" key="4">
    <source>
        <dbReference type="ARBA" id="ARBA00022618"/>
    </source>
</evidence>
<keyword evidence="6" id="KW-0498">Mitosis</keyword>
<evidence type="ECO:0000313" key="10">
    <source>
        <dbReference type="EMBL" id="EKC21876.1"/>
    </source>
</evidence>
<dbReference type="GO" id="GO:0051301">
    <property type="term" value="P:cell division"/>
    <property type="evidence" value="ECO:0007669"/>
    <property type="project" value="UniProtKB-KW"/>
</dbReference>
<proteinExistence type="inferred from homology"/>